<accession>A0ACC0U210</accession>
<evidence type="ECO:0000313" key="2">
    <source>
        <dbReference type="Proteomes" id="UP001207468"/>
    </source>
</evidence>
<organism evidence="1 2">
    <name type="scientific">Russula earlei</name>
    <dbReference type="NCBI Taxonomy" id="71964"/>
    <lineage>
        <taxon>Eukaryota</taxon>
        <taxon>Fungi</taxon>
        <taxon>Dikarya</taxon>
        <taxon>Basidiomycota</taxon>
        <taxon>Agaricomycotina</taxon>
        <taxon>Agaricomycetes</taxon>
        <taxon>Russulales</taxon>
        <taxon>Russulaceae</taxon>
        <taxon>Russula</taxon>
    </lineage>
</organism>
<keyword evidence="2" id="KW-1185">Reference proteome</keyword>
<reference evidence="1" key="1">
    <citation type="submission" date="2021-03" db="EMBL/GenBank/DDBJ databases">
        <title>Evolutionary priming and transition to the ectomycorrhizal habit in an iconic lineage of mushroom-forming fungi: is preadaptation a requirement?</title>
        <authorList>
            <consortium name="DOE Joint Genome Institute"/>
            <person name="Looney B.P."/>
            <person name="Miyauchi S."/>
            <person name="Morin E."/>
            <person name="Drula E."/>
            <person name="Courty P.E."/>
            <person name="Chicoki N."/>
            <person name="Fauchery L."/>
            <person name="Kohler A."/>
            <person name="Kuo A."/>
            <person name="LaButti K."/>
            <person name="Pangilinan J."/>
            <person name="Lipzen A."/>
            <person name="Riley R."/>
            <person name="Andreopoulos W."/>
            <person name="He G."/>
            <person name="Johnson J."/>
            <person name="Barry K.W."/>
            <person name="Grigoriev I.V."/>
            <person name="Nagy L."/>
            <person name="Hibbett D."/>
            <person name="Henrissat B."/>
            <person name="Matheny P.B."/>
            <person name="Labbe J."/>
            <person name="Martin A.F."/>
        </authorList>
    </citation>
    <scope>NUCLEOTIDE SEQUENCE</scope>
    <source>
        <strain evidence="1">BPL698</strain>
    </source>
</reference>
<name>A0ACC0U210_9AGAM</name>
<sequence>MSDKGRQSFTDKAAATLKPDSEKSTSEHIVDKAKGTADSAASKLQPEGQKSTGQQVGDKISSGSGKDGTSLLDKAKDAVGLGDGKD</sequence>
<proteinExistence type="predicted"/>
<comment type="caution">
    <text evidence="1">The sequence shown here is derived from an EMBL/GenBank/DDBJ whole genome shotgun (WGS) entry which is preliminary data.</text>
</comment>
<evidence type="ECO:0000313" key="1">
    <source>
        <dbReference type="EMBL" id="KAI9458553.1"/>
    </source>
</evidence>
<keyword evidence="1" id="KW-0346">Stress response</keyword>
<dbReference type="EMBL" id="JAGFNK010000208">
    <property type="protein sequence ID" value="KAI9458553.1"/>
    <property type="molecule type" value="Genomic_DNA"/>
</dbReference>
<gene>
    <name evidence="1" type="ORF">F5148DRAFT_983681</name>
</gene>
<dbReference type="Proteomes" id="UP001207468">
    <property type="component" value="Unassembled WGS sequence"/>
</dbReference>
<protein>
    <submittedName>
        <fullName evidence="1">Heat shock protein 9/12-domain-containing protein</fullName>
    </submittedName>
</protein>